<dbReference type="Proteomes" id="UP000293519">
    <property type="component" value="Unassembled WGS sequence"/>
</dbReference>
<evidence type="ECO:0000313" key="2">
    <source>
        <dbReference type="Proteomes" id="UP000293519"/>
    </source>
</evidence>
<dbReference type="EMBL" id="SGWW01000001">
    <property type="protein sequence ID" value="RZS58943.1"/>
    <property type="molecule type" value="Genomic_DNA"/>
</dbReference>
<reference evidence="1 2" key="1">
    <citation type="journal article" date="2015" name="Stand. Genomic Sci.">
        <title>Genomic Encyclopedia of Bacterial and Archaeal Type Strains, Phase III: the genomes of soil and plant-associated and newly described type strains.</title>
        <authorList>
            <person name="Whitman W.B."/>
            <person name="Woyke T."/>
            <person name="Klenk H.P."/>
            <person name="Zhou Y."/>
            <person name="Lilburn T.G."/>
            <person name="Beck B.J."/>
            <person name="De Vos P."/>
            <person name="Vandamme P."/>
            <person name="Eisen J.A."/>
            <person name="Garrity G."/>
            <person name="Hugenholtz P."/>
            <person name="Kyrpides N.C."/>
        </authorList>
    </citation>
    <scope>NUCLEOTIDE SEQUENCE [LARGE SCALE GENOMIC DNA]</scope>
    <source>
        <strain evidence="1 2">CV2</strain>
    </source>
</reference>
<gene>
    <name evidence="1" type="ORF">EV141_0156</name>
</gene>
<dbReference type="OrthoDB" id="3296095at2"/>
<dbReference type="AlphaFoldDB" id="A0A4Q7LWK0"/>
<accession>A0A4Q7LWK0</accession>
<proteinExistence type="predicted"/>
<sequence>MITIRSLVYTSRAAEWHALLRDLGFTQHESDGADWTVFASSGLIAVHAVPAGDPLDGQVELQTLVDDLDETIAGIESLGITVDREILDDGATPLARVHADNGVRVSVLPGAVKTGGSVVVQPIWYRRSAPEGRALLTALGLQPRLASDAGTWLDFSADAGGRAALHEGDSPGIELSLEVAQPDRLAAQLRDRGRSATVVDEAYNRTVLVPSPDGGELWVNGPIDDLYGYHRLDVAE</sequence>
<dbReference type="SUPFAM" id="SSF54593">
    <property type="entry name" value="Glyoxalase/Bleomycin resistance protein/Dihydroxybiphenyl dioxygenase"/>
    <property type="match status" value="1"/>
</dbReference>
<organism evidence="1 2">
    <name type="scientific">Microcella putealis</name>
    <dbReference type="NCBI Taxonomy" id="337005"/>
    <lineage>
        <taxon>Bacteria</taxon>
        <taxon>Bacillati</taxon>
        <taxon>Actinomycetota</taxon>
        <taxon>Actinomycetes</taxon>
        <taxon>Micrococcales</taxon>
        <taxon>Microbacteriaceae</taxon>
        <taxon>Microcella</taxon>
    </lineage>
</organism>
<dbReference type="RefSeq" id="WP_130484079.1">
    <property type="nucleotide sequence ID" value="NZ_SGWW01000001.1"/>
</dbReference>
<comment type="caution">
    <text evidence="1">The sequence shown here is derived from an EMBL/GenBank/DDBJ whole genome shotgun (WGS) entry which is preliminary data.</text>
</comment>
<protein>
    <recommendedName>
        <fullName evidence="3">VOC domain-containing protein</fullName>
    </recommendedName>
</protein>
<evidence type="ECO:0008006" key="3">
    <source>
        <dbReference type="Google" id="ProtNLM"/>
    </source>
</evidence>
<name>A0A4Q7LWK0_9MICO</name>
<keyword evidence="2" id="KW-1185">Reference proteome</keyword>
<evidence type="ECO:0000313" key="1">
    <source>
        <dbReference type="EMBL" id="RZS58943.1"/>
    </source>
</evidence>
<dbReference type="InterPro" id="IPR029068">
    <property type="entry name" value="Glyas_Bleomycin-R_OHBP_Dase"/>
</dbReference>